<organism evidence="3 4">
    <name type="scientific">Streptantibioticus rubrisoli</name>
    <dbReference type="NCBI Taxonomy" id="1387313"/>
    <lineage>
        <taxon>Bacteria</taxon>
        <taxon>Bacillati</taxon>
        <taxon>Actinomycetota</taxon>
        <taxon>Actinomycetes</taxon>
        <taxon>Kitasatosporales</taxon>
        <taxon>Streptomycetaceae</taxon>
        <taxon>Streptantibioticus</taxon>
    </lineage>
</organism>
<evidence type="ECO:0000256" key="1">
    <source>
        <dbReference type="SAM" id="MobiDB-lite"/>
    </source>
</evidence>
<feature type="chain" id="PRO_5045916437" evidence="2">
    <location>
        <begin position="28"/>
        <end position="105"/>
    </location>
</feature>
<keyword evidence="2" id="KW-0732">Signal</keyword>
<keyword evidence="4" id="KW-1185">Reference proteome</keyword>
<evidence type="ECO:0000313" key="3">
    <source>
        <dbReference type="EMBL" id="MCQ4042711.1"/>
    </source>
</evidence>
<proteinExistence type="predicted"/>
<evidence type="ECO:0000256" key="2">
    <source>
        <dbReference type="SAM" id="SignalP"/>
    </source>
</evidence>
<evidence type="ECO:0000313" key="4">
    <source>
        <dbReference type="Proteomes" id="UP001206206"/>
    </source>
</evidence>
<sequence>MRLLRPVVVGLSVLSLAIAIPTGSAVAADGMFAWLGPHGEPHYLRNPPDHRCFDMGQEARGARNGLRQPLVVYPRRRRKGAPTRLRPGQSAPSGAHFSSVVFNSH</sequence>
<accession>A0ABT1PBJ6</accession>
<protein>
    <submittedName>
        <fullName evidence="3">Uncharacterized protein</fullName>
    </submittedName>
</protein>
<feature type="region of interest" description="Disordered" evidence="1">
    <location>
        <begin position="76"/>
        <end position="105"/>
    </location>
</feature>
<reference evidence="3 4" key="1">
    <citation type="submission" date="2022-06" db="EMBL/GenBank/DDBJ databases">
        <title>Draft genome sequence of type strain Streptomyces rubrisoli DSM 42083.</title>
        <authorList>
            <person name="Duangmal K."/>
            <person name="Klaysubun C."/>
        </authorList>
    </citation>
    <scope>NUCLEOTIDE SEQUENCE [LARGE SCALE GENOMIC DNA]</scope>
    <source>
        <strain evidence="3 4">DSM 42083</strain>
    </source>
</reference>
<dbReference type="Proteomes" id="UP001206206">
    <property type="component" value="Unassembled WGS sequence"/>
</dbReference>
<feature type="signal peptide" evidence="2">
    <location>
        <begin position="1"/>
        <end position="27"/>
    </location>
</feature>
<dbReference type="EMBL" id="JANFNH010000009">
    <property type="protein sequence ID" value="MCQ4042711.1"/>
    <property type="molecule type" value="Genomic_DNA"/>
</dbReference>
<gene>
    <name evidence="3" type="ORF">NON19_11865</name>
</gene>
<dbReference type="RefSeq" id="WP_255927150.1">
    <property type="nucleotide sequence ID" value="NZ_JANFNH010000009.1"/>
</dbReference>
<comment type="caution">
    <text evidence="3">The sequence shown here is derived from an EMBL/GenBank/DDBJ whole genome shotgun (WGS) entry which is preliminary data.</text>
</comment>
<name>A0ABT1PBJ6_9ACTN</name>